<feature type="transmembrane region" description="Helical" evidence="1">
    <location>
        <begin position="66"/>
        <end position="87"/>
    </location>
</feature>
<accession>A0AAJ0AQD6</accession>
<reference evidence="2" key="1">
    <citation type="submission" date="2021-06" db="EMBL/GenBank/DDBJ databases">
        <title>Comparative genomics, transcriptomics and evolutionary studies reveal genomic signatures of adaptation to plant cell wall in hemibiotrophic fungi.</title>
        <authorList>
            <consortium name="DOE Joint Genome Institute"/>
            <person name="Baroncelli R."/>
            <person name="Diaz J.F."/>
            <person name="Benocci T."/>
            <person name="Peng M."/>
            <person name="Battaglia E."/>
            <person name="Haridas S."/>
            <person name="Andreopoulos W."/>
            <person name="Labutti K."/>
            <person name="Pangilinan J."/>
            <person name="Floch G.L."/>
            <person name="Makela M.R."/>
            <person name="Henrissat B."/>
            <person name="Grigoriev I.V."/>
            <person name="Crouch J.A."/>
            <person name="De Vries R.P."/>
            <person name="Sukno S.A."/>
            <person name="Thon M.R."/>
        </authorList>
    </citation>
    <scope>NUCLEOTIDE SEQUENCE</scope>
    <source>
        <strain evidence="2">CBS 193.32</strain>
    </source>
</reference>
<comment type="caution">
    <text evidence="2">The sequence shown here is derived from an EMBL/GenBank/DDBJ whole genome shotgun (WGS) entry which is preliminary data.</text>
</comment>
<evidence type="ECO:0000313" key="3">
    <source>
        <dbReference type="Proteomes" id="UP001224890"/>
    </source>
</evidence>
<gene>
    <name evidence="2" type="ORF">BDP55DRAFT_629554</name>
</gene>
<evidence type="ECO:0000313" key="2">
    <source>
        <dbReference type="EMBL" id="KAK1688446.1"/>
    </source>
</evidence>
<sequence>MCSDAPNSELSGMRRLIAMAVAGVVSVISSLLLRNVIQVYLVELFEIRSESSTASDHEREPKPETYLSTVVALLIFNIYSISTYSFNFLRRNDPWKKRIFAGFFAVSVAAAGLTTATLGDGETSFADFIATVPLLVPLSLWFSVIGHSMWNRWSTRSNDEKAPR</sequence>
<dbReference type="RefSeq" id="XP_060432141.1">
    <property type="nucleotide sequence ID" value="XM_060572034.1"/>
</dbReference>
<dbReference type="AlphaFoldDB" id="A0AAJ0AQD6"/>
<keyword evidence="1" id="KW-1133">Transmembrane helix</keyword>
<keyword evidence="3" id="KW-1185">Reference proteome</keyword>
<protein>
    <submittedName>
        <fullName evidence="2">Uncharacterized protein</fullName>
    </submittedName>
</protein>
<feature type="transmembrane region" description="Helical" evidence="1">
    <location>
        <begin position="16"/>
        <end position="37"/>
    </location>
</feature>
<proteinExistence type="predicted"/>
<dbReference type="GeneID" id="85456560"/>
<feature type="transmembrane region" description="Helical" evidence="1">
    <location>
        <begin position="125"/>
        <end position="146"/>
    </location>
</feature>
<feature type="transmembrane region" description="Helical" evidence="1">
    <location>
        <begin position="99"/>
        <end position="119"/>
    </location>
</feature>
<organism evidence="2 3">
    <name type="scientific">Colletotrichum godetiae</name>
    <dbReference type="NCBI Taxonomy" id="1209918"/>
    <lineage>
        <taxon>Eukaryota</taxon>
        <taxon>Fungi</taxon>
        <taxon>Dikarya</taxon>
        <taxon>Ascomycota</taxon>
        <taxon>Pezizomycotina</taxon>
        <taxon>Sordariomycetes</taxon>
        <taxon>Hypocreomycetidae</taxon>
        <taxon>Glomerellales</taxon>
        <taxon>Glomerellaceae</taxon>
        <taxon>Colletotrichum</taxon>
        <taxon>Colletotrichum acutatum species complex</taxon>
    </lineage>
</organism>
<keyword evidence="1" id="KW-0472">Membrane</keyword>
<keyword evidence="1" id="KW-0812">Transmembrane</keyword>
<dbReference type="EMBL" id="JAHMHR010000011">
    <property type="protein sequence ID" value="KAK1688446.1"/>
    <property type="molecule type" value="Genomic_DNA"/>
</dbReference>
<name>A0AAJ0AQD6_9PEZI</name>
<dbReference type="Proteomes" id="UP001224890">
    <property type="component" value="Unassembled WGS sequence"/>
</dbReference>
<evidence type="ECO:0000256" key="1">
    <source>
        <dbReference type="SAM" id="Phobius"/>
    </source>
</evidence>